<accession>A0AAD4QGV9</accession>
<evidence type="ECO:0000313" key="1">
    <source>
        <dbReference type="EMBL" id="KAH8998510.1"/>
    </source>
</evidence>
<sequence>MARIYPQGQWTVRITSVVRDARPGARNLSDGLSCPSWTGHRWTGTIVRYHMFACSTLAVFVLASLTDKGVPKPTGIWSSTTSYRSSSFSCAIHLSYWVLFGERWPDHFLGPNTCNWNDRIWRYSAVSKSFATTIRILQRSLRWPRRPVPFKSRRRANHLELKTSTFTIFIVAGLMARLYCL</sequence>
<dbReference type="EMBL" id="JAKELL010000005">
    <property type="protein sequence ID" value="KAH8998510.1"/>
    <property type="molecule type" value="Genomic_DNA"/>
</dbReference>
<protein>
    <submittedName>
        <fullName evidence="1">Uncharacterized protein</fullName>
    </submittedName>
</protein>
<evidence type="ECO:0000313" key="2">
    <source>
        <dbReference type="Proteomes" id="UP001201163"/>
    </source>
</evidence>
<name>A0AAD4QGV9_9AGAM</name>
<proteinExistence type="predicted"/>
<comment type="caution">
    <text evidence="1">The sequence shown here is derived from an EMBL/GenBank/DDBJ whole genome shotgun (WGS) entry which is preliminary data.</text>
</comment>
<dbReference type="AlphaFoldDB" id="A0AAD4QGV9"/>
<organism evidence="1 2">
    <name type="scientific">Lactarius akahatsu</name>
    <dbReference type="NCBI Taxonomy" id="416441"/>
    <lineage>
        <taxon>Eukaryota</taxon>
        <taxon>Fungi</taxon>
        <taxon>Dikarya</taxon>
        <taxon>Basidiomycota</taxon>
        <taxon>Agaricomycotina</taxon>
        <taxon>Agaricomycetes</taxon>
        <taxon>Russulales</taxon>
        <taxon>Russulaceae</taxon>
        <taxon>Lactarius</taxon>
    </lineage>
</organism>
<dbReference type="Proteomes" id="UP001201163">
    <property type="component" value="Unassembled WGS sequence"/>
</dbReference>
<keyword evidence="2" id="KW-1185">Reference proteome</keyword>
<gene>
    <name evidence="1" type="ORF">EDB92DRAFT_1177807</name>
</gene>
<reference evidence="1" key="1">
    <citation type="submission" date="2022-01" db="EMBL/GenBank/DDBJ databases">
        <title>Comparative genomics reveals a dynamic genome evolution in the ectomycorrhizal milk-cap (Lactarius) mushrooms.</title>
        <authorList>
            <consortium name="DOE Joint Genome Institute"/>
            <person name="Lebreton A."/>
            <person name="Tang N."/>
            <person name="Kuo A."/>
            <person name="LaButti K."/>
            <person name="Drula E."/>
            <person name="Barry K."/>
            <person name="Clum A."/>
            <person name="Lipzen A."/>
            <person name="Mousain D."/>
            <person name="Ng V."/>
            <person name="Wang R."/>
            <person name="Wang X."/>
            <person name="Dai Y."/>
            <person name="Henrissat B."/>
            <person name="Grigoriev I.V."/>
            <person name="Guerin-Laguette A."/>
            <person name="Yu F."/>
            <person name="Martin F.M."/>
        </authorList>
    </citation>
    <scope>NUCLEOTIDE SEQUENCE</scope>
    <source>
        <strain evidence="1">QP</strain>
    </source>
</reference>